<dbReference type="AlphaFoldDB" id="A0A6J4M0Q9"/>
<feature type="region of interest" description="Disordered" evidence="1">
    <location>
        <begin position="1"/>
        <end position="67"/>
    </location>
</feature>
<keyword evidence="2" id="KW-0378">Hydrolase</keyword>
<feature type="compositionally biased region" description="Low complexity" evidence="1">
    <location>
        <begin position="1"/>
        <end position="51"/>
    </location>
</feature>
<proteinExistence type="predicted"/>
<dbReference type="EC" id="3.6.3.14" evidence="2"/>
<protein>
    <submittedName>
        <fullName evidence="2">ATP synthase F0 sector subunit c</fullName>
        <ecNumber evidence="2">3.6.3.14</ecNumber>
    </submittedName>
</protein>
<evidence type="ECO:0000256" key="1">
    <source>
        <dbReference type="SAM" id="MobiDB-lite"/>
    </source>
</evidence>
<dbReference type="GO" id="GO:0016787">
    <property type="term" value="F:hydrolase activity"/>
    <property type="evidence" value="ECO:0007669"/>
    <property type="project" value="UniProtKB-KW"/>
</dbReference>
<organism evidence="2">
    <name type="scientific">uncultured Frankineae bacterium</name>
    <dbReference type="NCBI Taxonomy" id="437475"/>
    <lineage>
        <taxon>Bacteria</taxon>
        <taxon>Bacillati</taxon>
        <taxon>Actinomycetota</taxon>
        <taxon>Actinomycetes</taxon>
        <taxon>Frankiales</taxon>
        <taxon>environmental samples</taxon>
    </lineage>
</organism>
<feature type="compositionally biased region" description="Low complexity" evidence="1">
    <location>
        <begin position="58"/>
        <end position="67"/>
    </location>
</feature>
<name>A0A6J4M0Q9_9ACTN</name>
<gene>
    <name evidence="2" type="ORF">AVDCRST_MAG16-2056</name>
</gene>
<feature type="non-terminal residue" evidence="2">
    <location>
        <position position="1"/>
    </location>
</feature>
<accession>A0A6J4M0Q9</accession>
<feature type="non-terminal residue" evidence="2">
    <location>
        <position position="67"/>
    </location>
</feature>
<sequence length="67" mass="6912">WKARSTSSVTASRPSARASASVSSSPPTSTASPASPRPVVCCSRSPSWASRSPRRWRCSASSSPSSS</sequence>
<dbReference type="EMBL" id="CADCUE010000185">
    <property type="protein sequence ID" value="CAA9346018.1"/>
    <property type="molecule type" value="Genomic_DNA"/>
</dbReference>
<reference evidence="2" key="1">
    <citation type="submission" date="2020-02" db="EMBL/GenBank/DDBJ databases">
        <authorList>
            <person name="Meier V. D."/>
        </authorList>
    </citation>
    <scope>NUCLEOTIDE SEQUENCE</scope>
    <source>
        <strain evidence="2">AVDCRST_MAG16</strain>
    </source>
</reference>
<evidence type="ECO:0000313" key="2">
    <source>
        <dbReference type="EMBL" id="CAA9346018.1"/>
    </source>
</evidence>